<dbReference type="Proteomes" id="UP000073923">
    <property type="component" value="Unassembled WGS sequence"/>
</dbReference>
<evidence type="ECO:0000259" key="14">
    <source>
        <dbReference type="Pfam" id="PF07715"/>
    </source>
</evidence>
<dbReference type="InterPro" id="IPR039426">
    <property type="entry name" value="TonB-dep_rcpt-like"/>
</dbReference>
<dbReference type="NCBIfam" id="TIGR01785">
    <property type="entry name" value="TonB-hemin"/>
    <property type="match status" value="1"/>
</dbReference>
<keyword evidence="5 11" id="KW-0812">Transmembrane</keyword>
<evidence type="ECO:0000256" key="3">
    <source>
        <dbReference type="ARBA" id="ARBA00022448"/>
    </source>
</evidence>
<evidence type="ECO:0000256" key="7">
    <source>
        <dbReference type="ARBA" id="ARBA00023077"/>
    </source>
</evidence>
<sequence>MAALGQPVRDEDATEQRDVVVTATRIPIQVQDAPVTVSVKNADEMADELATDIKDLVRFEPGISVRRAPTRFGAAQGTTGRAGNEGFVVRGIGGNRVLIQVDGVRVPYGFSFGAQDVGRGDYVDLGLIKSVEFLRGPASALYGSDGLAGAMSFTTSDPADILGDKAFGGSLRTQYSSADEEFAHSGVVAGRSGAVSAMLAYTRRDFSELKNKGDVEGTGVTRTAPNPQDGRANALLGKLVWDVAPGHRLRATGEYLDNRIETDVLTGINRNVAGLQARDTGRRWRAGLDWTYDGAGLVQSARAAAYVQDADNRQFSAEDRVTLADRTRLNTLENRVYGGSGEIRLGFSTGPVTHRLVTGADISVLRQRGLRDGTVPPAGETFPTRAFPTTDFTLAGAFVGDEIGIGPLTLHPALRYDWYRLSPDRDPLLPRFVGAAQSADRLSPRIGAVLTLAPALRLFASYARGFRAPEPGQINQFFSNLAFGYTSIPNPNLRPETSEAIEAGLRLNSEAVDLSASVFRADYRDFISQEVVGGTFTPADPALYQFVNLDRAKVKGAEARFEGRARNGLTGQIALSYAEGEQIAANDSRRPLATVDPLKLVMGIGWREPDHGRFGGQVIMTHSTRKAARDTTGLCSTECFRPAAFTILDATLFARVTDALTLRAGIFNLTNATYAWWSDVRGLGVPRPLPTGASDVPPIAFTQPGRNASASLTLRF</sequence>
<dbReference type="InterPro" id="IPR036942">
    <property type="entry name" value="Beta-barrel_TonB_sf"/>
</dbReference>
<keyword evidence="3 11" id="KW-0813">Transport</keyword>
<keyword evidence="10 11" id="KW-0998">Cell outer membrane</keyword>
<reference evidence="15 16" key="1">
    <citation type="journal article" date="2016" name="Front. Microbiol.">
        <title>Genomic Resource of Rice Seed Associated Bacteria.</title>
        <authorList>
            <person name="Midha S."/>
            <person name="Bansal K."/>
            <person name="Sharma S."/>
            <person name="Kumar N."/>
            <person name="Patil P.P."/>
            <person name="Chaudhry V."/>
            <person name="Patil P.B."/>
        </authorList>
    </citation>
    <scope>NUCLEOTIDE SEQUENCE [LARGE SCALE GENOMIC DNA]</scope>
    <source>
        <strain evidence="15 16">NS355</strain>
    </source>
</reference>
<evidence type="ECO:0000256" key="9">
    <source>
        <dbReference type="ARBA" id="ARBA00023170"/>
    </source>
</evidence>
<evidence type="ECO:0000256" key="4">
    <source>
        <dbReference type="ARBA" id="ARBA00022452"/>
    </source>
</evidence>
<dbReference type="InterPro" id="IPR000531">
    <property type="entry name" value="Beta-barrel_TonB"/>
</dbReference>
<dbReference type="Gene3D" id="2.170.130.10">
    <property type="entry name" value="TonB-dependent receptor, plug domain"/>
    <property type="match status" value="1"/>
</dbReference>
<dbReference type="InterPro" id="IPR012910">
    <property type="entry name" value="Plug_dom"/>
</dbReference>
<protein>
    <submittedName>
        <fullName evidence="15">TonB-dependent receptor</fullName>
    </submittedName>
</protein>
<dbReference type="InterPro" id="IPR010949">
    <property type="entry name" value="TonB_Hb/transfer/lactofer_rcpt"/>
</dbReference>
<dbReference type="Pfam" id="PF07715">
    <property type="entry name" value="Plug"/>
    <property type="match status" value="1"/>
</dbReference>
<dbReference type="EMBL" id="LDTF01000015">
    <property type="protein sequence ID" value="KTW00316.1"/>
    <property type="molecule type" value="Genomic_DNA"/>
</dbReference>
<keyword evidence="6" id="KW-0732">Signal</keyword>
<dbReference type="Pfam" id="PF00593">
    <property type="entry name" value="TonB_dep_Rec_b-barrel"/>
    <property type="match status" value="1"/>
</dbReference>
<dbReference type="InterPro" id="IPR011276">
    <property type="entry name" value="TonB_haem/Hb_rcpt"/>
</dbReference>
<evidence type="ECO:0000256" key="2">
    <source>
        <dbReference type="ARBA" id="ARBA00009810"/>
    </source>
</evidence>
<keyword evidence="8 11" id="KW-0472">Membrane</keyword>
<dbReference type="GO" id="GO:0044718">
    <property type="term" value="P:siderophore transmembrane transport"/>
    <property type="evidence" value="ECO:0007669"/>
    <property type="project" value="TreeGrafter"/>
</dbReference>
<dbReference type="GO" id="GO:0009279">
    <property type="term" value="C:cell outer membrane"/>
    <property type="evidence" value="ECO:0007669"/>
    <property type="project" value="UniProtKB-SubCell"/>
</dbReference>
<dbReference type="PATRIC" id="fig|172044.3.peg.589"/>
<name>A0A147IX20_9SPHN</name>
<comment type="caution">
    <text evidence="15">The sequence shown here is derived from an EMBL/GenBank/DDBJ whole genome shotgun (WGS) entry which is preliminary data.</text>
</comment>
<evidence type="ECO:0000256" key="11">
    <source>
        <dbReference type="PROSITE-ProRule" id="PRU01360"/>
    </source>
</evidence>
<dbReference type="PANTHER" id="PTHR30069:SF29">
    <property type="entry name" value="HEMOGLOBIN AND HEMOGLOBIN-HAPTOGLOBIN-BINDING PROTEIN 1-RELATED"/>
    <property type="match status" value="1"/>
</dbReference>
<evidence type="ECO:0000256" key="8">
    <source>
        <dbReference type="ARBA" id="ARBA00023136"/>
    </source>
</evidence>
<evidence type="ECO:0000256" key="1">
    <source>
        <dbReference type="ARBA" id="ARBA00004571"/>
    </source>
</evidence>
<evidence type="ECO:0000256" key="10">
    <source>
        <dbReference type="ARBA" id="ARBA00023237"/>
    </source>
</evidence>
<dbReference type="NCBIfam" id="TIGR01786">
    <property type="entry name" value="TonB-hemlactrns"/>
    <property type="match status" value="1"/>
</dbReference>
<evidence type="ECO:0000313" key="15">
    <source>
        <dbReference type="EMBL" id="KTW00316.1"/>
    </source>
</evidence>
<gene>
    <name evidence="15" type="ORF">NS355_04675</name>
</gene>
<dbReference type="CDD" id="cd01347">
    <property type="entry name" value="ligand_gated_channel"/>
    <property type="match status" value="1"/>
</dbReference>
<evidence type="ECO:0000256" key="6">
    <source>
        <dbReference type="ARBA" id="ARBA00022729"/>
    </source>
</evidence>
<evidence type="ECO:0000259" key="13">
    <source>
        <dbReference type="Pfam" id="PF00593"/>
    </source>
</evidence>
<dbReference type="AlphaFoldDB" id="A0A147IX20"/>
<dbReference type="GO" id="GO:0015344">
    <property type="term" value="F:siderophore uptake transmembrane transporter activity"/>
    <property type="evidence" value="ECO:0007669"/>
    <property type="project" value="TreeGrafter"/>
</dbReference>
<comment type="similarity">
    <text evidence="2 11 12">Belongs to the TonB-dependent receptor family.</text>
</comment>
<dbReference type="PROSITE" id="PS52016">
    <property type="entry name" value="TONB_DEPENDENT_REC_3"/>
    <property type="match status" value="1"/>
</dbReference>
<proteinExistence type="inferred from homology"/>
<comment type="subcellular location">
    <subcellularLocation>
        <location evidence="1 11">Cell outer membrane</location>
        <topology evidence="1 11">Multi-pass membrane protein</topology>
    </subcellularLocation>
</comment>
<keyword evidence="9 15" id="KW-0675">Receptor</keyword>
<dbReference type="SUPFAM" id="SSF56935">
    <property type="entry name" value="Porins"/>
    <property type="match status" value="1"/>
</dbReference>
<organism evidence="15 16">
    <name type="scientific">Sphingomonas yabuuchiae</name>
    <dbReference type="NCBI Taxonomy" id="172044"/>
    <lineage>
        <taxon>Bacteria</taxon>
        <taxon>Pseudomonadati</taxon>
        <taxon>Pseudomonadota</taxon>
        <taxon>Alphaproteobacteria</taxon>
        <taxon>Sphingomonadales</taxon>
        <taxon>Sphingomonadaceae</taxon>
        <taxon>Sphingomonas</taxon>
    </lineage>
</organism>
<keyword evidence="4 11" id="KW-1134">Transmembrane beta strand</keyword>
<dbReference type="PANTHER" id="PTHR30069">
    <property type="entry name" value="TONB-DEPENDENT OUTER MEMBRANE RECEPTOR"/>
    <property type="match status" value="1"/>
</dbReference>
<dbReference type="GO" id="GO:0015232">
    <property type="term" value="F:heme transmembrane transporter activity"/>
    <property type="evidence" value="ECO:0007669"/>
    <property type="project" value="InterPro"/>
</dbReference>
<accession>A0A147IX20</accession>
<evidence type="ECO:0000256" key="12">
    <source>
        <dbReference type="RuleBase" id="RU003357"/>
    </source>
</evidence>
<keyword evidence="7 12" id="KW-0798">TonB box</keyword>
<feature type="domain" description="TonB-dependent receptor-like beta-barrel" evidence="13">
    <location>
        <begin position="262"/>
        <end position="669"/>
    </location>
</feature>
<evidence type="ECO:0000313" key="16">
    <source>
        <dbReference type="Proteomes" id="UP000073923"/>
    </source>
</evidence>
<evidence type="ECO:0000256" key="5">
    <source>
        <dbReference type="ARBA" id="ARBA00022692"/>
    </source>
</evidence>
<dbReference type="Gene3D" id="2.40.170.20">
    <property type="entry name" value="TonB-dependent receptor, beta-barrel domain"/>
    <property type="match status" value="1"/>
</dbReference>
<feature type="domain" description="TonB-dependent receptor plug" evidence="14">
    <location>
        <begin position="30"/>
        <end position="150"/>
    </location>
</feature>
<dbReference type="InterPro" id="IPR037066">
    <property type="entry name" value="Plug_dom_sf"/>
</dbReference>